<comment type="caution">
    <text evidence="1">The sequence shown here is derived from an EMBL/GenBank/DDBJ whole genome shotgun (WGS) entry which is preliminary data.</text>
</comment>
<proteinExistence type="predicted"/>
<evidence type="ECO:0000313" key="2">
    <source>
        <dbReference type="Proteomes" id="UP000824041"/>
    </source>
</evidence>
<evidence type="ECO:0000313" key="1">
    <source>
        <dbReference type="EMBL" id="HIZ22747.1"/>
    </source>
</evidence>
<feature type="non-terminal residue" evidence="1">
    <location>
        <position position="78"/>
    </location>
</feature>
<dbReference type="Proteomes" id="UP000824041">
    <property type="component" value="Unassembled WGS sequence"/>
</dbReference>
<accession>A0A9D2DT21</accession>
<protein>
    <submittedName>
        <fullName evidence="1">3-isopropylmalate dehydrogenase</fullName>
    </submittedName>
</protein>
<gene>
    <name evidence="1" type="ORF">IAA21_08140</name>
</gene>
<name>A0A9D2DT21_9FIRM</name>
<reference evidence="1" key="2">
    <citation type="submission" date="2021-04" db="EMBL/GenBank/DDBJ databases">
        <authorList>
            <person name="Gilroy R."/>
        </authorList>
    </citation>
    <scope>NUCLEOTIDE SEQUENCE</scope>
    <source>
        <strain evidence="1">14324</strain>
    </source>
</reference>
<sequence length="78" mass="9144">MTLSIMKGEGKELIRKNLGQIFRKYNIIEYKSPEDYLSINDFYKVMSYACLYQAETEHVLEVSPDELTITMVCSHYPL</sequence>
<dbReference type="AlphaFoldDB" id="A0A9D2DT21"/>
<dbReference type="EMBL" id="DXBU01000110">
    <property type="protein sequence ID" value="HIZ22747.1"/>
    <property type="molecule type" value="Genomic_DNA"/>
</dbReference>
<reference evidence="1" key="1">
    <citation type="journal article" date="2021" name="PeerJ">
        <title>Extensive microbial diversity within the chicken gut microbiome revealed by metagenomics and culture.</title>
        <authorList>
            <person name="Gilroy R."/>
            <person name="Ravi A."/>
            <person name="Getino M."/>
            <person name="Pursley I."/>
            <person name="Horton D.L."/>
            <person name="Alikhan N.F."/>
            <person name="Baker D."/>
            <person name="Gharbi K."/>
            <person name="Hall N."/>
            <person name="Watson M."/>
            <person name="Adriaenssens E.M."/>
            <person name="Foster-Nyarko E."/>
            <person name="Jarju S."/>
            <person name="Secka A."/>
            <person name="Antonio M."/>
            <person name="Oren A."/>
            <person name="Chaudhuri R.R."/>
            <person name="La Ragione R."/>
            <person name="Hildebrand F."/>
            <person name="Pallen M.J."/>
        </authorList>
    </citation>
    <scope>NUCLEOTIDE SEQUENCE</scope>
    <source>
        <strain evidence="1">14324</strain>
    </source>
</reference>
<organism evidence="1 2">
    <name type="scientific">Candidatus Blautia faecigallinarum</name>
    <dbReference type="NCBI Taxonomy" id="2838488"/>
    <lineage>
        <taxon>Bacteria</taxon>
        <taxon>Bacillati</taxon>
        <taxon>Bacillota</taxon>
        <taxon>Clostridia</taxon>
        <taxon>Lachnospirales</taxon>
        <taxon>Lachnospiraceae</taxon>
        <taxon>Blautia</taxon>
    </lineage>
</organism>